<evidence type="ECO:0000313" key="4">
    <source>
        <dbReference type="Proteomes" id="UP000675781"/>
    </source>
</evidence>
<keyword evidence="2" id="KW-0732">Signal</keyword>
<feature type="compositionally biased region" description="Polar residues" evidence="1">
    <location>
        <begin position="169"/>
        <end position="178"/>
    </location>
</feature>
<keyword evidence="4" id="KW-1185">Reference proteome</keyword>
<evidence type="ECO:0000256" key="1">
    <source>
        <dbReference type="SAM" id="MobiDB-lite"/>
    </source>
</evidence>
<comment type="caution">
    <text evidence="3">The sequence shown here is derived from an EMBL/GenBank/DDBJ whole genome shotgun (WGS) entry which is preliminary data.</text>
</comment>
<evidence type="ECO:0000313" key="3">
    <source>
        <dbReference type="EMBL" id="MBR7839444.1"/>
    </source>
</evidence>
<dbReference type="EMBL" id="JAGSOG010000450">
    <property type="protein sequence ID" value="MBR7839444.1"/>
    <property type="molecule type" value="Genomic_DNA"/>
</dbReference>
<organism evidence="3 4">
    <name type="scientific">Actinospica durhamensis</name>
    <dbReference type="NCBI Taxonomy" id="1508375"/>
    <lineage>
        <taxon>Bacteria</taxon>
        <taxon>Bacillati</taxon>
        <taxon>Actinomycetota</taxon>
        <taxon>Actinomycetes</taxon>
        <taxon>Catenulisporales</taxon>
        <taxon>Actinospicaceae</taxon>
        <taxon>Actinospica</taxon>
    </lineage>
</organism>
<name>A0A941IT91_9ACTN</name>
<sequence>MRSLRIALGLSTSLAVAAGSAFAAASSASAASTNSLTRTLFQDSGLTVQQSHGFIAGTGSAAAVKSAASELTGLGVGNTALYTGVGATGQGIVILTGNDEPEGTDFQVVNMTAAHLQNDSADLDAVYADDGGALAATVAPGSSSDITPVDVDFALYPPGATPPPDNRGLNPSAQFTWS</sequence>
<gene>
    <name evidence="3" type="ORF">KDL01_39660</name>
</gene>
<accession>A0A941IT91</accession>
<dbReference type="RefSeq" id="WP_212533877.1">
    <property type="nucleotide sequence ID" value="NZ_JAGSOG010000450.1"/>
</dbReference>
<dbReference type="Proteomes" id="UP000675781">
    <property type="component" value="Unassembled WGS sequence"/>
</dbReference>
<dbReference type="AlphaFoldDB" id="A0A941IT91"/>
<proteinExistence type="predicted"/>
<feature type="chain" id="PRO_5037828537" evidence="2">
    <location>
        <begin position="24"/>
        <end position="178"/>
    </location>
</feature>
<protein>
    <submittedName>
        <fullName evidence="3">Uncharacterized protein</fullName>
    </submittedName>
</protein>
<evidence type="ECO:0000256" key="2">
    <source>
        <dbReference type="SAM" id="SignalP"/>
    </source>
</evidence>
<feature type="signal peptide" evidence="2">
    <location>
        <begin position="1"/>
        <end position="23"/>
    </location>
</feature>
<reference evidence="3" key="1">
    <citation type="submission" date="2021-04" db="EMBL/GenBank/DDBJ databases">
        <title>Genome based classification of Actinospica acidithermotolerans sp. nov., an actinobacterium isolated from an Indonesian hot spring.</title>
        <authorList>
            <person name="Kusuma A.B."/>
            <person name="Putra K.E."/>
            <person name="Nafisah S."/>
            <person name="Loh J."/>
            <person name="Nouioui I."/>
            <person name="Goodfellow M."/>
        </authorList>
    </citation>
    <scope>NUCLEOTIDE SEQUENCE</scope>
    <source>
        <strain evidence="3">CSCA 57</strain>
    </source>
</reference>
<feature type="region of interest" description="Disordered" evidence="1">
    <location>
        <begin position="157"/>
        <end position="178"/>
    </location>
</feature>